<name>A0ABU0L499_9BACL</name>
<dbReference type="SUPFAM" id="SSF46785">
    <property type="entry name" value="Winged helix' DNA-binding domain"/>
    <property type="match status" value="1"/>
</dbReference>
<organism evidence="6 7">
    <name type="scientific">Paenibacillus brasilensis</name>
    <dbReference type="NCBI Taxonomy" id="128574"/>
    <lineage>
        <taxon>Bacteria</taxon>
        <taxon>Bacillati</taxon>
        <taxon>Bacillota</taxon>
        <taxon>Bacilli</taxon>
        <taxon>Bacillales</taxon>
        <taxon>Paenibacillaceae</taxon>
        <taxon>Paenibacillus</taxon>
    </lineage>
</organism>
<dbReference type="InterPro" id="IPR036390">
    <property type="entry name" value="WH_DNA-bd_sf"/>
</dbReference>
<dbReference type="EMBL" id="JAUSWA010000031">
    <property type="protein sequence ID" value="MDQ0496105.1"/>
    <property type="molecule type" value="Genomic_DNA"/>
</dbReference>
<evidence type="ECO:0000256" key="1">
    <source>
        <dbReference type="ARBA" id="ARBA00009437"/>
    </source>
</evidence>
<feature type="domain" description="HTH lysR-type" evidence="5">
    <location>
        <begin position="1"/>
        <end position="57"/>
    </location>
</feature>
<keyword evidence="3 6" id="KW-0238">DNA-binding</keyword>
<dbReference type="PANTHER" id="PTHR30419:SF25">
    <property type="entry name" value="HTH-TYPE TRANSCRIPTIONAL REGULATOR YTLI"/>
    <property type="match status" value="1"/>
</dbReference>
<evidence type="ECO:0000256" key="4">
    <source>
        <dbReference type="ARBA" id="ARBA00023163"/>
    </source>
</evidence>
<dbReference type="InterPro" id="IPR036388">
    <property type="entry name" value="WH-like_DNA-bd_sf"/>
</dbReference>
<reference evidence="6 7" key="1">
    <citation type="submission" date="2023-07" db="EMBL/GenBank/DDBJ databases">
        <title>Genomic Encyclopedia of Type Strains, Phase IV (KMG-IV): sequencing the most valuable type-strain genomes for metagenomic binning, comparative biology and taxonomic classification.</title>
        <authorList>
            <person name="Goeker M."/>
        </authorList>
    </citation>
    <scope>NUCLEOTIDE SEQUENCE [LARGE SCALE GENOMIC DNA]</scope>
    <source>
        <strain evidence="6 7">DSM 14914</strain>
    </source>
</reference>
<dbReference type="CDD" id="cd05466">
    <property type="entry name" value="PBP2_LTTR_substrate"/>
    <property type="match status" value="1"/>
</dbReference>
<dbReference type="Gene3D" id="1.10.10.10">
    <property type="entry name" value="Winged helix-like DNA-binding domain superfamily/Winged helix DNA-binding domain"/>
    <property type="match status" value="1"/>
</dbReference>
<dbReference type="InterPro" id="IPR000847">
    <property type="entry name" value="LysR_HTH_N"/>
</dbReference>
<dbReference type="InterPro" id="IPR050950">
    <property type="entry name" value="HTH-type_LysR_regulators"/>
</dbReference>
<dbReference type="SUPFAM" id="SSF53850">
    <property type="entry name" value="Periplasmic binding protein-like II"/>
    <property type="match status" value="1"/>
</dbReference>
<dbReference type="Proteomes" id="UP001242811">
    <property type="component" value="Unassembled WGS sequence"/>
</dbReference>
<dbReference type="InterPro" id="IPR005119">
    <property type="entry name" value="LysR_subst-bd"/>
</dbReference>
<keyword evidence="4" id="KW-0804">Transcription</keyword>
<dbReference type="PROSITE" id="PS50931">
    <property type="entry name" value="HTH_LYSR"/>
    <property type="match status" value="1"/>
</dbReference>
<comment type="caution">
    <text evidence="6">The sequence shown here is derived from an EMBL/GenBank/DDBJ whole genome shotgun (WGS) entry which is preliminary data.</text>
</comment>
<dbReference type="PANTHER" id="PTHR30419">
    <property type="entry name" value="HTH-TYPE TRANSCRIPTIONAL REGULATOR YBHD"/>
    <property type="match status" value="1"/>
</dbReference>
<evidence type="ECO:0000256" key="2">
    <source>
        <dbReference type="ARBA" id="ARBA00023015"/>
    </source>
</evidence>
<proteinExistence type="inferred from homology"/>
<accession>A0ABU0L499</accession>
<keyword evidence="7" id="KW-1185">Reference proteome</keyword>
<gene>
    <name evidence="6" type="ORF">QOZ95_004291</name>
</gene>
<dbReference type="PRINTS" id="PR00039">
    <property type="entry name" value="HTHLYSR"/>
</dbReference>
<dbReference type="Gene3D" id="3.40.190.290">
    <property type="match status" value="1"/>
</dbReference>
<dbReference type="Pfam" id="PF00126">
    <property type="entry name" value="HTH_1"/>
    <property type="match status" value="1"/>
</dbReference>
<dbReference type="GO" id="GO:0003677">
    <property type="term" value="F:DNA binding"/>
    <property type="evidence" value="ECO:0007669"/>
    <property type="project" value="UniProtKB-KW"/>
</dbReference>
<evidence type="ECO:0000259" key="5">
    <source>
        <dbReference type="PROSITE" id="PS50931"/>
    </source>
</evidence>
<keyword evidence="2" id="KW-0805">Transcription regulation</keyword>
<evidence type="ECO:0000313" key="6">
    <source>
        <dbReference type="EMBL" id="MDQ0496105.1"/>
    </source>
</evidence>
<comment type="similarity">
    <text evidence="1">Belongs to the LysR transcriptional regulatory family.</text>
</comment>
<evidence type="ECO:0000313" key="7">
    <source>
        <dbReference type="Proteomes" id="UP001242811"/>
    </source>
</evidence>
<dbReference type="Pfam" id="PF03466">
    <property type="entry name" value="LysR_substrate"/>
    <property type="match status" value="1"/>
</dbReference>
<evidence type="ECO:0000256" key="3">
    <source>
        <dbReference type="ARBA" id="ARBA00023125"/>
    </source>
</evidence>
<protein>
    <submittedName>
        <fullName evidence="6">DNA-binding transcriptional LysR family regulator</fullName>
    </submittedName>
</protein>
<dbReference type="RefSeq" id="WP_152380075.1">
    <property type="nucleotide sequence ID" value="NZ_CP045298.1"/>
</dbReference>
<sequence>MDIKELMTFSSIVKEGTFIKSAEKLNYSQSAVTRQIQKLEKEFGVQLFEREWGATLTPQGEILAKNINNLISHLDYIKDEMISLGEEERGVINVGIHENYSNIIPRIFKEFIQLKPNMECNFISTSTEELYNKLIKNTIDFAFCGKIENNSITFNPILSEELCFIVSENHPLAGQKVTMEELFDFRFVTGGMNCLTYHLVRNQFNNSYKNNIIHATTAISVIPKMIENTEFIGAVFKSLPIGDKNKYLEVEINNQYVELGILSNKKLEYMPKTKKLFIEIIKNCIC</sequence>